<feature type="region of interest" description="Disordered" evidence="1">
    <location>
        <begin position="68"/>
        <end position="100"/>
    </location>
</feature>
<organism evidence="2 3">
    <name type="scientific">Chenopodium quinoa</name>
    <name type="common">Quinoa</name>
    <dbReference type="NCBI Taxonomy" id="63459"/>
    <lineage>
        <taxon>Eukaryota</taxon>
        <taxon>Viridiplantae</taxon>
        <taxon>Streptophyta</taxon>
        <taxon>Embryophyta</taxon>
        <taxon>Tracheophyta</taxon>
        <taxon>Spermatophyta</taxon>
        <taxon>Magnoliopsida</taxon>
        <taxon>eudicotyledons</taxon>
        <taxon>Gunneridae</taxon>
        <taxon>Pentapetalae</taxon>
        <taxon>Caryophyllales</taxon>
        <taxon>Chenopodiaceae</taxon>
        <taxon>Chenopodioideae</taxon>
        <taxon>Atripliceae</taxon>
        <taxon>Chenopodium</taxon>
    </lineage>
</organism>
<dbReference type="AlphaFoldDB" id="A0A803MZ77"/>
<reference evidence="2" key="2">
    <citation type="submission" date="2021-03" db="UniProtKB">
        <authorList>
            <consortium name="EnsemblPlants"/>
        </authorList>
    </citation>
    <scope>IDENTIFICATION</scope>
</reference>
<protein>
    <submittedName>
        <fullName evidence="2">Uncharacterized protein</fullName>
    </submittedName>
</protein>
<name>A0A803MZ77_CHEQI</name>
<accession>A0A803MZ77</accession>
<evidence type="ECO:0000313" key="2">
    <source>
        <dbReference type="EnsemblPlants" id="AUR62037654-RA:cds"/>
    </source>
</evidence>
<evidence type="ECO:0000313" key="3">
    <source>
        <dbReference type="Proteomes" id="UP000596660"/>
    </source>
</evidence>
<feature type="compositionally biased region" description="Low complexity" evidence="1">
    <location>
        <begin position="124"/>
        <end position="134"/>
    </location>
</feature>
<feature type="region of interest" description="Disordered" evidence="1">
    <location>
        <begin position="116"/>
        <end position="150"/>
    </location>
</feature>
<reference evidence="2" key="1">
    <citation type="journal article" date="2017" name="Nature">
        <title>The genome of Chenopodium quinoa.</title>
        <authorList>
            <person name="Jarvis D.E."/>
            <person name="Ho Y.S."/>
            <person name="Lightfoot D.J."/>
            <person name="Schmoeckel S.M."/>
            <person name="Li B."/>
            <person name="Borm T.J.A."/>
            <person name="Ohyanagi H."/>
            <person name="Mineta K."/>
            <person name="Michell C.T."/>
            <person name="Saber N."/>
            <person name="Kharbatia N.M."/>
            <person name="Rupper R.R."/>
            <person name="Sharp A.R."/>
            <person name="Dally N."/>
            <person name="Boughton B.A."/>
            <person name="Woo Y.H."/>
            <person name="Gao G."/>
            <person name="Schijlen E.G.W.M."/>
            <person name="Guo X."/>
            <person name="Momin A.A."/>
            <person name="Negrao S."/>
            <person name="Al-Babili S."/>
            <person name="Gehring C."/>
            <person name="Roessner U."/>
            <person name="Jung C."/>
            <person name="Murphy K."/>
            <person name="Arold S.T."/>
            <person name="Gojobori T."/>
            <person name="van der Linden C.G."/>
            <person name="van Loo E.N."/>
            <person name="Jellen E.N."/>
            <person name="Maughan P.J."/>
            <person name="Tester M."/>
        </authorList>
    </citation>
    <scope>NUCLEOTIDE SEQUENCE [LARGE SCALE GENOMIC DNA]</scope>
    <source>
        <strain evidence="2">cv. PI 614886</strain>
    </source>
</reference>
<proteinExistence type="predicted"/>
<dbReference type="Proteomes" id="UP000596660">
    <property type="component" value="Unplaced"/>
</dbReference>
<dbReference type="Gramene" id="AUR62037654-RA">
    <property type="protein sequence ID" value="AUR62037654-RA:cds"/>
    <property type="gene ID" value="AUR62037654"/>
</dbReference>
<evidence type="ECO:0000256" key="1">
    <source>
        <dbReference type="SAM" id="MobiDB-lite"/>
    </source>
</evidence>
<feature type="compositionally biased region" description="Acidic residues" evidence="1">
    <location>
        <begin position="76"/>
        <end position="90"/>
    </location>
</feature>
<dbReference type="EnsemblPlants" id="AUR62037654-RA">
    <property type="protein sequence ID" value="AUR62037654-RA:cds"/>
    <property type="gene ID" value="AUR62037654"/>
</dbReference>
<keyword evidence="3" id="KW-1185">Reference proteome</keyword>
<sequence>MNDLVFVMYNLKLKQKQHKRAAKYQAPITLDDMSSDDEWITEIEEPVLPENGAWLNVLDRVARRAAREASNIVGENNDDPSQSDDDDDDMAGCVASNEVDDSRNLETDFCDLDGDGDLNGYVTGTGTRTGTSGTESFDDANDMNFGYNEE</sequence>